<dbReference type="GO" id="GO:0016491">
    <property type="term" value="F:oxidoreductase activity"/>
    <property type="evidence" value="ECO:0007669"/>
    <property type="project" value="UniProtKB-KW"/>
</dbReference>
<feature type="domain" description="Pyrroline-5-carboxylate reductase catalytic N-terminal" evidence="2">
    <location>
        <begin position="3"/>
        <end position="93"/>
    </location>
</feature>
<keyword evidence="1" id="KW-0560">Oxidoreductase</keyword>
<dbReference type="AlphaFoldDB" id="A0A516G9K2"/>
<dbReference type="RefSeq" id="WP_143782881.1">
    <property type="nucleotide sequence ID" value="NZ_CP041616.1"/>
</dbReference>
<organism evidence="3 4">
    <name type="scientific">Ornithinimicrobium ciconiae</name>
    <dbReference type="NCBI Taxonomy" id="2594265"/>
    <lineage>
        <taxon>Bacteria</taxon>
        <taxon>Bacillati</taxon>
        <taxon>Actinomycetota</taxon>
        <taxon>Actinomycetes</taxon>
        <taxon>Micrococcales</taxon>
        <taxon>Ornithinimicrobiaceae</taxon>
        <taxon>Ornithinimicrobium</taxon>
    </lineage>
</organism>
<evidence type="ECO:0000259" key="2">
    <source>
        <dbReference type="Pfam" id="PF03807"/>
    </source>
</evidence>
<dbReference type="InterPro" id="IPR051267">
    <property type="entry name" value="STEAP_metalloreductase"/>
</dbReference>
<evidence type="ECO:0000313" key="4">
    <source>
        <dbReference type="Proteomes" id="UP000315395"/>
    </source>
</evidence>
<dbReference type="KEGG" id="orz:FNH13_07500"/>
<name>A0A516G9K2_9MICO</name>
<proteinExistence type="predicted"/>
<dbReference type="Proteomes" id="UP000315395">
    <property type="component" value="Chromosome"/>
</dbReference>
<keyword evidence="4" id="KW-1185">Reference proteome</keyword>
<dbReference type="PANTHER" id="PTHR14239:SF10">
    <property type="entry name" value="REDUCTASE"/>
    <property type="match status" value="1"/>
</dbReference>
<reference evidence="3 4" key="1">
    <citation type="submission" date="2019-07" db="EMBL/GenBank/DDBJ databases">
        <title>complete genome sequencing of Ornithinimicrobium sp. H23M54.</title>
        <authorList>
            <person name="Bae J.-W."/>
            <person name="Lee S.-Y."/>
        </authorList>
    </citation>
    <scope>NUCLEOTIDE SEQUENCE [LARGE SCALE GENOMIC DNA]</scope>
    <source>
        <strain evidence="3 4">H23M54</strain>
    </source>
</reference>
<sequence length="209" mass="21145">MSTITIIGTGNMARTIDTLAVNGGTDVEIMGRDQAKAKALAQAMGDRATPGTWGAAPAGDIVIAALLYQSIVPVVTEFGESLAGKTIVDITNPFNATGTGLAVPHTTSVAQQVAEAAPADAHVVKGFNTLFSHVLGSGRPVDVFLAGDDASAKASVSALVESLGLRPRDTGDLSMAHWVEGAGLLTMGLARSSGSFDVSLGVNELAKAS</sequence>
<protein>
    <submittedName>
        <fullName evidence="3">NADP oxidoreductase</fullName>
    </submittedName>
</protein>
<evidence type="ECO:0000256" key="1">
    <source>
        <dbReference type="ARBA" id="ARBA00023002"/>
    </source>
</evidence>
<dbReference type="Gene3D" id="3.40.50.720">
    <property type="entry name" value="NAD(P)-binding Rossmann-like Domain"/>
    <property type="match status" value="1"/>
</dbReference>
<evidence type="ECO:0000313" key="3">
    <source>
        <dbReference type="EMBL" id="QDO88206.1"/>
    </source>
</evidence>
<accession>A0A516G9K2</accession>
<dbReference type="InterPro" id="IPR028939">
    <property type="entry name" value="P5C_Rdtase_cat_N"/>
</dbReference>
<dbReference type="OrthoDB" id="5738121at2"/>
<dbReference type="PANTHER" id="PTHR14239">
    <property type="entry name" value="DUDULIN-RELATED"/>
    <property type="match status" value="1"/>
</dbReference>
<dbReference type="EMBL" id="CP041616">
    <property type="protein sequence ID" value="QDO88206.1"/>
    <property type="molecule type" value="Genomic_DNA"/>
</dbReference>
<gene>
    <name evidence="3" type="ORF">FNH13_07500</name>
</gene>
<dbReference type="SUPFAM" id="SSF51735">
    <property type="entry name" value="NAD(P)-binding Rossmann-fold domains"/>
    <property type="match status" value="1"/>
</dbReference>
<dbReference type="InterPro" id="IPR036291">
    <property type="entry name" value="NAD(P)-bd_dom_sf"/>
</dbReference>
<dbReference type="Pfam" id="PF03807">
    <property type="entry name" value="F420_oxidored"/>
    <property type="match status" value="1"/>
</dbReference>